<evidence type="ECO:0000256" key="1">
    <source>
        <dbReference type="SAM" id="Phobius"/>
    </source>
</evidence>
<name>A0ABD3KX51_EUCGL</name>
<dbReference type="InterPro" id="IPR050796">
    <property type="entry name" value="SCF_F-box_component"/>
</dbReference>
<dbReference type="Proteomes" id="UP001634007">
    <property type="component" value="Unassembled WGS sequence"/>
</dbReference>
<keyword evidence="1" id="KW-0812">Transmembrane</keyword>
<keyword evidence="1" id="KW-1133">Transmembrane helix</keyword>
<comment type="caution">
    <text evidence="2">The sequence shown here is derived from an EMBL/GenBank/DDBJ whole genome shotgun (WGS) entry which is preliminary data.</text>
</comment>
<keyword evidence="1" id="KW-0472">Membrane</keyword>
<keyword evidence="3" id="KW-1185">Reference proteome</keyword>
<dbReference type="AlphaFoldDB" id="A0ABD3KX51"/>
<proteinExistence type="predicted"/>
<evidence type="ECO:0008006" key="4">
    <source>
        <dbReference type="Google" id="ProtNLM"/>
    </source>
</evidence>
<evidence type="ECO:0000313" key="3">
    <source>
        <dbReference type="Proteomes" id="UP001634007"/>
    </source>
</evidence>
<gene>
    <name evidence="2" type="ORF">ACJRO7_019055</name>
</gene>
<dbReference type="PANTHER" id="PTHR31672">
    <property type="entry name" value="BNACNNG10540D PROTEIN"/>
    <property type="match status" value="1"/>
</dbReference>
<accession>A0ABD3KX51</accession>
<evidence type="ECO:0000313" key="2">
    <source>
        <dbReference type="EMBL" id="KAL3743889.1"/>
    </source>
</evidence>
<protein>
    <recommendedName>
        <fullName evidence="4">F-box protein</fullName>
    </recommendedName>
</protein>
<sequence>MASFLDDITIDILLRLSVKSLTSHLDPSFGHPDRYDVIGSCNGVVCLSIYYKDGPNLSNIFIWNPSIHECMVVPQHHCHVSGLIAFGINPLGGHLDDFKVVTINFYFGAHPDCHSSQAQIYSLRSNFRKEIGKFAFQNFICWCPHAHVDGRIVMSLVSSDTIEEIFREITLSDSMPSEEEFITLFDGCLSLITQNALSQCYEGWTIKKFGVTEAVSSAEVLLIKSFHFGLCFNLPSYIVSCDARRREFTKFNVEVNLYFHSHLGCVCLCFFILFMNTNLVFLFPRT</sequence>
<feature type="transmembrane region" description="Helical" evidence="1">
    <location>
        <begin position="257"/>
        <end position="283"/>
    </location>
</feature>
<organism evidence="2 3">
    <name type="scientific">Eucalyptus globulus</name>
    <name type="common">Tasmanian blue gum</name>
    <dbReference type="NCBI Taxonomy" id="34317"/>
    <lineage>
        <taxon>Eukaryota</taxon>
        <taxon>Viridiplantae</taxon>
        <taxon>Streptophyta</taxon>
        <taxon>Embryophyta</taxon>
        <taxon>Tracheophyta</taxon>
        <taxon>Spermatophyta</taxon>
        <taxon>Magnoliopsida</taxon>
        <taxon>eudicotyledons</taxon>
        <taxon>Gunneridae</taxon>
        <taxon>Pentapetalae</taxon>
        <taxon>rosids</taxon>
        <taxon>malvids</taxon>
        <taxon>Myrtales</taxon>
        <taxon>Myrtaceae</taxon>
        <taxon>Myrtoideae</taxon>
        <taxon>Eucalypteae</taxon>
        <taxon>Eucalyptus</taxon>
    </lineage>
</organism>
<reference evidence="2 3" key="1">
    <citation type="submission" date="2024-11" db="EMBL/GenBank/DDBJ databases">
        <title>Chromosome-level genome assembly of Eucalyptus globulus Labill. provides insights into its genome evolution.</title>
        <authorList>
            <person name="Li X."/>
        </authorList>
    </citation>
    <scope>NUCLEOTIDE SEQUENCE [LARGE SCALE GENOMIC DNA]</scope>
    <source>
        <strain evidence="2">CL2024</strain>
        <tissue evidence="2">Fresh tender leaves</tissue>
    </source>
</reference>
<dbReference type="EMBL" id="JBJKBG010000004">
    <property type="protein sequence ID" value="KAL3743889.1"/>
    <property type="molecule type" value="Genomic_DNA"/>
</dbReference>
<dbReference type="PANTHER" id="PTHR31672:SF13">
    <property type="entry name" value="F-BOX PROTEIN CPR30-LIKE"/>
    <property type="match status" value="1"/>
</dbReference>